<evidence type="ECO:0000313" key="3">
    <source>
        <dbReference type="EMBL" id="SBT71076.1"/>
    </source>
</evidence>
<keyword evidence="1" id="KW-1133">Transmembrane helix</keyword>
<keyword evidence="1" id="KW-0812">Transmembrane</keyword>
<evidence type="ECO:0008006" key="5">
    <source>
        <dbReference type="Google" id="ProtNLM"/>
    </source>
</evidence>
<dbReference type="VEuPathDB" id="PlasmoDB:PmUG01_07041500"/>
<feature type="chain" id="PRO_5008677652" description="Transmembrane protein" evidence="2">
    <location>
        <begin position="20"/>
        <end position="188"/>
    </location>
</feature>
<dbReference type="Proteomes" id="UP000219799">
    <property type="component" value="Chromosome 7"/>
</dbReference>
<name>A0A1C3KC14_PLAMA</name>
<accession>A0A1C3KC14</accession>
<feature type="signal peptide" evidence="2">
    <location>
        <begin position="1"/>
        <end position="19"/>
    </location>
</feature>
<evidence type="ECO:0000256" key="1">
    <source>
        <dbReference type="SAM" id="Phobius"/>
    </source>
</evidence>
<organism evidence="3 4">
    <name type="scientific">Plasmodium malariae</name>
    <dbReference type="NCBI Taxonomy" id="5858"/>
    <lineage>
        <taxon>Eukaryota</taxon>
        <taxon>Sar</taxon>
        <taxon>Alveolata</taxon>
        <taxon>Apicomplexa</taxon>
        <taxon>Aconoidasida</taxon>
        <taxon>Haemosporida</taxon>
        <taxon>Plasmodiidae</taxon>
        <taxon>Plasmodium</taxon>
        <taxon>Plasmodium (Plasmodium)</taxon>
    </lineage>
</organism>
<dbReference type="EMBL" id="LT594495">
    <property type="protein sequence ID" value="SBT71076.1"/>
    <property type="molecule type" value="Genomic_DNA"/>
</dbReference>
<keyword evidence="1" id="KW-0472">Membrane</keyword>
<gene>
    <name evidence="3" type="primary">PmlGA01_070032300</name>
    <name evidence="3" type="ORF">PMLGA01_070032300</name>
</gene>
<sequence>MIFLKLIFQFMSFIYFTHAYSKNRRYKHKLINLQITFLRNYEKNFLLNNLRVTNRMYYVHPGKNLFKKNFQGNQEQRDRLAISLFRDFSMPNLFPGFRTIFNKKFLFDPLFNSHKDIIIRNIKTIQLVQKGNIVKSVVIFGASCLTIYAMAKLLLMLRKFFQNQYKMISEQEIKHLGTYENPHIEFKD</sequence>
<feature type="transmembrane region" description="Helical" evidence="1">
    <location>
        <begin position="137"/>
        <end position="157"/>
    </location>
</feature>
<evidence type="ECO:0000256" key="2">
    <source>
        <dbReference type="SAM" id="SignalP"/>
    </source>
</evidence>
<evidence type="ECO:0000313" key="4">
    <source>
        <dbReference type="Proteomes" id="UP000219799"/>
    </source>
</evidence>
<reference evidence="3 4" key="1">
    <citation type="submission" date="2016-06" db="EMBL/GenBank/DDBJ databases">
        <authorList>
            <consortium name="Pathogen Informatics"/>
        </authorList>
    </citation>
    <scope>NUCLEOTIDE SEQUENCE [LARGE SCALE GENOMIC DNA]</scope>
    <source>
        <strain evidence="3">PmlGA01</strain>
    </source>
</reference>
<proteinExistence type="predicted"/>
<dbReference type="AlphaFoldDB" id="A0A1C3KC14"/>
<protein>
    <recommendedName>
        <fullName evidence="5">Transmembrane protein</fullName>
    </recommendedName>
</protein>
<keyword evidence="2" id="KW-0732">Signal</keyword>